<proteinExistence type="predicted"/>
<dbReference type="EMBL" id="CP000251">
    <property type="protein sequence ID" value="ABC80166.1"/>
    <property type="molecule type" value="Genomic_DNA"/>
</dbReference>
<dbReference type="Proteomes" id="UP000001935">
    <property type="component" value="Chromosome"/>
</dbReference>
<accession>Q2IMY0</accession>
<dbReference type="eggNOG" id="COG0644">
    <property type="taxonomic scope" value="Bacteria"/>
</dbReference>
<keyword evidence="2" id="KW-0503">Monooxygenase</keyword>
<dbReference type="Pfam" id="PF01494">
    <property type="entry name" value="FAD_binding_3"/>
    <property type="match status" value="1"/>
</dbReference>
<feature type="domain" description="FAD-binding" evidence="1">
    <location>
        <begin position="6"/>
        <end position="319"/>
    </location>
</feature>
<organism evidence="2 3">
    <name type="scientific">Anaeromyxobacter dehalogenans (strain 2CP-C)</name>
    <dbReference type="NCBI Taxonomy" id="290397"/>
    <lineage>
        <taxon>Bacteria</taxon>
        <taxon>Pseudomonadati</taxon>
        <taxon>Myxococcota</taxon>
        <taxon>Myxococcia</taxon>
        <taxon>Myxococcales</taxon>
        <taxon>Cystobacterineae</taxon>
        <taxon>Anaeromyxobacteraceae</taxon>
        <taxon>Anaeromyxobacter</taxon>
    </lineage>
</organism>
<name>Q2IMY0_ANADE</name>
<dbReference type="InterPro" id="IPR002938">
    <property type="entry name" value="FAD-bd"/>
</dbReference>
<dbReference type="RefSeq" id="WP_011419449.1">
    <property type="nucleotide sequence ID" value="NC_007760.1"/>
</dbReference>
<dbReference type="OrthoDB" id="3647401at2"/>
<keyword evidence="2" id="KW-0560">Oxidoreductase</keyword>
<dbReference type="PRINTS" id="PR00420">
    <property type="entry name" value="RNGMNOXGNASE"/>
</dbReference>
<dbReference type="STRING" id="290397.Adeh_0390"/>
<dbReference type="SUPFAM" id="SSF51905">
    <property type="entry name" value="FAD/NAD(P)-binding domain"/>
    <property type="match status" value="1"/>
</dbReference>
<dbReference type="PANTHER" id="PTHR42685">
    <property type="entry name" value="GERANYLGERANYL DIPHOSPHATE REDUCTASE"/>
    <property type="match status" value="1"/>
</dbReference>
<dbReference type="GO" id="GO:0071949">
    <property type="term" value="F:FAD binding"/>
    <property type="evidence" value="ECO:0007669"/>
    <property type="project" value="InterPro"/>
</dbReference>
<sequence>MARLRDAVVVGGGPAGLAFAAAAAARGLDVLVLERRRGPVDKACGEGVLPAGVEALERLGVRARLGPALARPLRELRWVDPSGAVARLALPGPGGLGVRRVALEAALRERAREAGAALEEGVEATDHRVLADRVRVRVAGGAAVEGRVLVAADGLGSPTRRRAGLERRVRGPERFGVRRHADVADAGDAVEVHFGDGAEAYVTPVGPRQVGVAFLFERGAARSFEALLERFPALAARLEGAAFATPARGAGPLARAARARVADRLVLLGDAAGYLDAVTGEGLSLAFGSAIDLAALLPGALSRGASARALAPYEAAWRRRWAPYARWTRLVLALARHPAVRRRVIALAGAAPWPFERAVAAAVGAGAG</sequence>
<dbReference type="KEGG" id="ade:Adeh_0390"/>
<evidence type="ECO:0000259" key="1">
    <source>
        <dbReference type="Pfam" id="PF01494"/>
    </source>
</evidence>
<reference evidence="2 3" key="1">
    <citation type="submission" date="2006-01" db="EMBL/GenBank/DDBJ databases">
        <title>Complete sequence of Anaeromyxobacter dehalogenans 2CP-C.</title>
        <authorList>
            <consortium name="US DOE Joint Genome Institute"/>
            <person name="Copeland A."/>
            <person name="Lucas S."/>
            <person name="Lapidus A."/>
            <person name="Barry K."/>
            <person name="Detter J.C."/>
            <person name="Glavina T."/>
            <person name="Hammon N."/>
            <person name="Israni S."/>
            <person name="Pitluck S."/>
            <person name="Brettin T."/>
            <person name="Bruce D."/>
            <person name="Han C."/>
            <person name="Tapia R."/>
            <person name="Gilna P."/>
            <person name="Kiss H."/>
            <person name="Schmutz J."/>
            <person name="Larimer F."/>
            <person name="Land M."/>
            <person name="Kyrpides N."/>
            <person name="Anderson I."/>
            <person name="Sanford R.A."/>
            <person name="Ritalahti K.M."/>
            <person name="Thomas H.S."/>
            <person name="Kirby J.R."/>
            <person name="Zhulin I.B."/>
            <person name="Loeffler F.E."/>
            <person name="Richardson P."/>
        </authorList>
    </citation>
    <scope>NUCLEOTIDE SEQUENCE [LARGE SCALE GENOMIC DNA]</scope>
    <source>
        <strain evidence="2 3">2CP-C</strain>
    </source>
</reference>
<dbReference type="GO" id="GO:0004497">
    <property type="term" value="F:monooxygenase activity"/>
    <property type="evidence" value="ECO:0007669"/>
    <property type="project" value="UniProtKB-KW"/>
</dbReference>
<evidence type="ECO:0000313" key="3">
    <source>
        <dbReference type="Proteomes" id="UP000001935"/>
    </source>
</evidence>
<dbReference type="InterPro" id="IPR036188">
    <property type="entry name" value="FAD/NAD-bd_sf"/>
</dbReference>
<gene>
    <name evidence="2" type="ordered locus">Adeh_0390</name>
</gene>
<dbReference type="PANTHER" id="PTHR42685:SF19">
    <property type="entry name" value="POSSIBLE OXIDOREDUCTASE"/>
    <property type="match status" value="1"/>
</dbReference>
<dbReference type="InterPro" id="IPR050407">
    <property type="entry name" value="Geranylgeranyl_reductase"/>
</dbReference>
<evidence type="ECO:0000313" key="2">
    <source>
        <dbReference type="EMBL" id="ABC80166.1"/>
    </source>
</evidence>
<protein>
    <submittedName>
        <fullName evidence="2">FAD-binding monooxygenase</fullName>
    </submittedName>
</protein>
<dbReference type="AlphaFoldDB" id="Q2IMY0"/>
<dbReference type="Gene3D" id="3.50.50.60">
    <property type="entry name" value="FAD/NAD(P)-binding domain"/>
    <property type="match status" value="1"/>
</dbReference>
<dbReference type="HOGENOM" id="CLU_053670_1_0_7"/>